<dbReference type="Proteomes" id="UP000188235">
    <property type="component" value="Chromosome"/>
</dbReference>
<feature type="transmembrane region" description="Helical" evidence="7">
    <location>
        <begin position="286"/>
        <end position="305"/>
    </location>
</feature>
<evidence type="ECO:0000256" key="4">
    <source>
        <dbReference type="ARBA" id="ARBA00022692"/>
    </source>
</evidence>
<dbReference type="PANTHER" id="PTHR23513:SF6">
    <property type="entry name" value="MAJOR FACILITATOR SUPERFAMILY ASSOCIATED DOMAIN-CONTAINING PROTEIN"/>
    <property type="match status" value="1"/>
</dbReference>
<feature type="transmembrane region" description="Helical" evidence="7">
    <location>
        <begin position="77"/>
        <end position="98"/>
    </location>
</feature>
<organism evidence="8 9">
    <name type="scientific">Tessaracoccus flavescens</name>
    <dbReference type="NCBI Taxonomy" id="399497"/>
    <lineage>
        <taxon>Bacteria</taxon>
        <taxon>Bacillati</taxon>
        <taxon>Actinomycetota</taxon>
        <taxon>Actinomycetes</taxon>
        <taxon>Propionibacteriales</taxon>
        <taxon>Propionibacteriaceae</taxon>
        <taxon>Tessaracoccus</taxon>
    </lineage>
</organism>
<keyword evidence="9" id="KW-1185">Reference proteome</keyword>
<keyword evidence="2" id="KW-0813">Transport</keyword>
<protein>
    <recommendedName>
        <fullName evidence="10">Major facilitator superfamily (MFS) profile domain-containing protein</fullName>
    </recommendedName>
</protein>
<accession>A0A1Q2CWI6</accession>
<dbReference type="InterPro" id="IPR036259">
    <property type="entry name" value="MFS_trans_sf"/>
</dbReference>
<keyword evidence="4 7" id="KW-0812">Transmembrane</keyword>
<dbReference type="RefSeq" id="WP_152024589.1">
    <property type="nucleotide sequence ID" value="NZ_CP019607.1"/>
</dbReference>
<proteinExistence type="predicted"/>
<evidence type="ECO:0008006" key="10">
    <source>
        <dbReference type="Google" id="ProtNLM"/>
    </source>
</evidence>
<comment type="subcellular location">
    <subcellularLocation>
        <location evidence="1">Cell membrane</location>
        <topology evidence="1">Multi-pass membrane protein</topology>
    </subcellularLocation>
</comment>
<dbReference type="GO" id="GO:0005886">
    <property type="term" value="C:plasma membrane"/>
    <property type="evidence" value="ECO:0007669"/>
    <property type="project" value="UniProtKB-SubCell"/>
</dbReference>
<dbReference type="InterPro" id="IPR010290">
    <property type="entry name" value="TM_effector"/>
</dbReference>
<evidence type="ECO:0000256" key="6">
    <source>
        <dbReference type="ARBA" id="ARBA00023136"/>
    </source>
</evidence>
<dbReference type="OrthoDB" id="9815525at2"/>
<feature type="transmembrane region" description="Helical" evidence="7">
    <location>
        <begin position="374"/>
        <end position="392"/>
    </location>
</feature>
<reference evidence="8 9" key="1">
    <citation type="journal article" date="2008" name="Int. J. Syst. Evol. Microbiol.">
        <title>Tessaracoccus flavescens sp. nov., isolated from marine sediment.</title>
        <authorList>
            <person name="Lee D.W."/>
            <person name="Lee S.D."/>
        </authorList>
    </citation>
    <scope>NUCLEOTIDE SEQUENCE [LARGE SCALE GENOMIC DNA]</scope>
    <source>
        <strain evidence="8 9">SST-39T</strain>
    </source>
</reference>
<dbReference type="AlphaFoldDB" id="A0A1Q2CWI6"/>
<feature type="transmembrane region" description="Helical" evidence="7">
    <location>
        <begin position="224"/>
        <end position="245"/>
    </location>
</feature>
<feature type="transmembrane region" description="Helical" evidence="7">
    <location>
        <begin position="12"/>
        <end position="35"/>
    </location>
</feature>
<feature type="transmembrane region" description="Helical" evidence="7">
    <location>
        <begin position="347"/>
        <end position="368"/>
    </location>
</feature>
<dbReference type="Pfam" id="PF05977">
    <property type="entry name" value="MFS_3"/>
    <property type="match status" value="1"/>
</dbReference>
<evidence type="ECO:0000256" key="5">
    <source>
        <dbReference type="ARBA" id="ARBA00022989"/>
    </source>
</evidence>
<dbReference type="CDD" id="cd06173">
    <property type="entry name" value="MFS_MefA_like"/>
    <property type="match status" value="1"/>
</dbReference>
<evidence type="ECO:0000256" key="3">
    <source>
        <dbReference type="ARBA" id="ARBA00022475"/>
    </source>
</evidence>
<gene>
    <name evidence="8" type="ORF">BW733_06155</name>
</gene>
<evidence type="ECO:0000313" key="8">
    <source>
        <dbReference type="EMBL" id="AQP50475.1"/>
    </source>
</evidence>
<dbReference type="KEGG" id="tfa:BW733_06155"/>
<dbReference type="Gene3D" id="1.20.1250.20">
    <property type="entry name" value="MFS general substrate transporter like domains"/>
    <property type="match status" value="1"/>
</dbReference>
<evidence type="ECO:0000256" key="1">
    <source>
        <dbReference type="ARBA" id="ARBA00004651"/>
    </source>
</evidence>
<dbReference type="SUPFAM" id="SSF103473">
    <property type="entry name" value="MFS general substrate transporter"/>
    <property type="match status" value="1"/>
</dbReference>
<dbReference type="PANTHER" id="PTHR23513">
    <property type="entry name" value="INTEGRAL MEMBRANE EFFLUX PROTEIN-RELATED"/>
    <property type="match status" value="1"/>
</dbReference>
<keyword evidence="6 7" id="KW-0472">Membrane</keyword>
<evidence type="ECO:0000256" key="7">
    <source>
        <dbReference type="SAM" id="Phobius"/>
    </source>
</evidence>
<feature type="transmembrane region" description="Helical" evidence="7">
    <location>
        <begin position="311"/>
        <end position="335"/>
    </location>
</feature>
<sequence length="433" mass="43506">MHITRKSRLWTAGYSTWLVSDTAFELSGALAGFAIPLLALMVTDDPILAGVIGATGIAARVLASLVGGVLADRHSRVRLVVLGAAVGLVLAALFTWAAMTSLGFAVLLVLNIAMALRNGLFGTATQAALKDLVASDALGRAQASNQGRDALLGLAGAPLGGLLLGVGAPVVGLAMLVCQTVALATAALLPRWARPHVEELGERRFLGELATGFRWVFARADLRGALLVSTLVNLGFNAAISTVVYSMQQDGASPAVIGLVSGGLGIGMLVGAAFAPLLVSRVRAGVLTILGLLVMCAAALALPLVTHPLGITVVMALSIVGGPALNAGLLGYFMVATPPNLIGRATGAVTVFASGAMPLAPLVAGLGLGLVGRTWTLVATAAICLAAAGLAASTRSLRELPAESGWVAHAVANGTPAEAAEATTPEQQPAGQG</sequence>
<feature type="transmembrane region" description="Helical" evidence="7">
    <location>
        <begin position="257"/>
        <end position="279"/>
    </location>
</feature>
<feature type="transmembrane region" description="Helical" evidence="7">
    <location>
        <begin position="150"/>
        <end position="167"/>
    </location>
</feature>
<keyword evidence="5 7" id="KW-1133">Transmembrane helix</keyword>
<keyword evidence="3" id="KW-1003">Cell membrane</keyword>
<dbReference type="EMBL" id="CP019607">
    <property type="protein sequence ID" value="AQP50475.1"/>
    <property type="molecule type" value="Genomic_DNA"/>
</dbReference>
<evidence type="ECO:0000313" key="9">
    <source>
        <dbReference type="Proteomes" id="UP000188235"/>
    </source>
</evidence>
<feature type="transmembrane region" description="Helical" evidence="7">
    <location>
        <begin position="47"/>
        <end position="70"/>
    </location>
</feature>
<dbReference type="STRING" id="399497.BW733_06155"/>
<evidence type="ECO:0000256" key="2">
    <source>
        <dbReference type="ARBA" id="ARBA00022448"/>
    </source>
</evidence>
<name>A0A1Q2CWI6_9ACTN</name>